<dbReference type="Gene3D" id="3.30.560.10">
    <property type="entry name" value="Glucose Oxidase, domain 3"/>
    <property type="match status" value="1"/>
</dbReference>
<comment type="cofactor">
    <cofactor evidence="1">
        <name>FAD</name>
        <dbReference type="ChEBI" id="CHEBI:57692"/>
    </cofactor>
</comment>
<dbReference type="InterPro" id="IPR012132">
    <property type="entry name" value="GMC_OxRdtase"/>
</dbReference>
<name>A0A8H6M355_9AGAR</name>
<sequence length="253" mass="26688">MQWTDISRLTLIAVLFSSHSTLGALYQRLSGLPPNVSALLMISKAQAVALEQWKATRTGPMVTGGLNQVLWLRIPDDSPTWDTYPDPSVDKLAPHVELVVTNHAGFGAGGLISIGLAVTAPLARGSVALASSNPLAAHLIDPGFLTNSYDHHAMLAAPGTGISEVHASPYAPETIDDDEEVLKMLKNITSTVWHPVGTLAMSNKGAKWGVVDPDLKVKGLSGLRVVDASIMPFIPGADTMAPVSYAIAEARAI</sequence>
<proteinExistence type="inferred from homology"/>
<gene>
    <name evidence="5" type="ORF">DFP72DRAFT_1069994</name>
</gene>
<dbReference type="AlphaFoldDB" id="A0A8H6M355"/>
<evidence type="ECO:0000256" key="1">
    <source>
        <dbReference type="ARBA" id="ARBA00001974"/>
    </source>
</evidence>
<dbReference type="EMBL" id="JACGCI010000042">
    <property type="protein sequence ID" value="KAF6752810.1"/>
    <property type="molecule type" value="Genomic_DNA"/>
</dbReference>
<dbReference type="InterPro" id="IPR007867">
    <property type="entry name" value="GMC_OxRtase_C"/>
</dbReference>
<dbReference type="GO" id="GO:0016614">
    <property type="term" value="F:oxidoreductase activity, acting on CH-OH group of donors"/>
    <property type="evidence" value="ECO:0007669"/>
    <property type="project" value="InterPro"/>
</dbReference>
<dbReference type="SUPFAM" id="SSF54373">
    <property type="entry name" value="FAD-linked reductases, C-terminal domain"/>
    <property type="match status" value="1"/>
</dbReference>
<feature type="domain" description="Glucose-methanol-choline oxidoreductase C-terminal" evidence="4">
    <location>
        <begin position="121"/>
        <end position="243"/>
    </location>
</feature>
<dbReference type="SUPFAM" id="SSF51905">
    <property type="entry name" value="FAD/NAD(P)-binding domain"/>
    <property type="match status" value="1"/>
</dbReference>
<organism evidence="5 6">
    <name type="scientific">Ephemerocybe angulata</name>
    <dbReference type="NCBI Taxonomy" id="980116"/>
    <lineage>
        <taxon>Eukaryota</taxon>
        <taxon>Fungi</taxon>
        <taxon>Dikarya</taxon>
        <taxon>Basidiomycota</taxon>
        <taxon>Agaricomycotina</taxon>
        <taxon>Agaricomycetes</taxon>
        <taxon>Agaricomycetidae</taxon>
        <taxon>Agaricales</taxon>
        <taxon>Agaricineae</taxon>
        <taxon>Psathyrellaceae</taxon>
        <taxon>Ephemerocybe</taxon>
    </lineage>
</organism>
<dbReference type="PANTHER" id="PTHR11552:SF147">
    <property type="entry name" value="CHOLINE DEHYDROGENASE, MITOCHONDRIAL"/>
    <property type="match status" value="1"/>
</dbReference>
<dbReference type="Proteomes" id="UP000521943">
    <property type="component" value="Unassembled WGS sequence"/>
</dbReference>
<evidence type="ECO:0000256" key="3">
    <source>
        <dbReference type="ARBA" id="ARBA00011245"/>
    </source>
</evidence>
<dbReference type="OrthoDB" id="269227at2759"/>
<dbReference type="Pfam" id="PF05199">
    <property type="entry name" value="GMC_oxred_C"/>
    <property type="match status" value="1"/>
</dbReference>
<comment type="subunit">
    <text evidence="3">Monomer.</text>
</comment>
<comment type="similarity">
    <text evidence="2">Belongs to the GMC oxidoreductase family.</text>
</comment>
<protein>
    <submittedName>
        <fullName evidence="5">GMC oxidoreductase-domain-containing protein</fullName>
    </submittedName>
</protein>
<evidence type="ECO:0000313" key="5">
    <source>
        <dbReference type="EMBL" id="KAF6752810.1"/>
    </source>
</evidence>
<dbReference type="PANTHER" id="PTHR11552">
    <property type="entry name" value="GLUCOSE-METHANOL-CHOLINE GMC OXIDOREDUCTASE"/>
    <property type="match status" value="1"/>
</dbReference>
<accession>A0A8H6M355</accession>
<evidence type="ECO:0000313" key="6">
    <source>
        <dbReference type="Proteomes" id="UP000521943"/>
    </source>
</evidence>
<keyword evidence="6" id="KW-1185">Reference proteome</keyword>
<evidence type="ECO:0000256" key="2">
    <source>
        <dbReference type="ARBA" id="ARBA00010790"/>
    </source>
</evidence>
<comment type="caution">
    <text evidence="5">The sequence shown here is derived from an EMBL/GenBank/DDBJ whole genome shotgun (WGS) entry which is preliminary data.</text>
</comment>
<evidence type="ECO:0000259" key="4">
    <source>
        <dbReference type="Pfam" id="PF05199"/>
    </source>
</evidence>
<dbReference type="GO" id="GO:0050660">
    <property type="term" value="F:flavin adenine dinucleotide binding"/>
    <property type="evidence" value="ECO:0007669"/>
    <property type="project" value="InterPro"/>
</dbReference>
<dbReference type="InterPro" id="IPR036188">
    <property type="entry name" value="FAD/NAD-bd_sf"/>
</dbReference>
<reference evidence="5 6" key="1">
    <citation type="submission" date="2020-07" db="EMBL/GenBank/DDBJ databases">
        <title>Comparative genomics of pyrophilous fungi reveals a link between fire events and developmental genes.</title>
        <authorList>
            <consortium name="DOE Joint Genome Institute"/>
            <person name="Steindorff A.S."/>
            <person name="Carver A."/>
            <person name="Calhoun S."/>
            <person name="Stillman K."/>
            <person name="Liu H."/>
            <person name="Lipzen A."/>
            <person name="Pangilinan J."/>
            <person name="Labutti K."/>
            <person name="Bruns T.D."/>
            <person name="Grigoriev I.V."/>
        </authorList>
    </citation>
    <scope>NUCLEOTIDE SEQUENCE [LARGE SCALE GENOMIC DNA]</scope>
    <source>
        <strain evidence="5 6">CBS 144469</strain>
    </source>
</reference>